<dbReference type="AlphaFoldDB" id="A0AAD9LIX4"/>
<comment type="caution">
    <text evidence="3">The sequence shown here is derived from an EMBL/GenBank/DDBJ whole genome shotgun (WGS) entry which is preliminary data.</text>
</comment>
<evidence type="ECO:0000256" key="2">
    <source>
        <dbReference type="SAM" id="Phobius"/>
    </source>
</evidence>
<keyword evidence="4" id="KW-1185">Reference proteome</keyword>
<proteinExistence type="predicted"/>
<reference evidence="3" key="2">
    <citation type="submission" date="2021-05" db="EMBL/GenBank/DDBJ databases">
        <authorList>
            <person name="Pain A."/>
        </authorList>
    </citation>
    <scope>NUCLEOTIDE SEQUENCE</scope>
    <source>
        <strain evidence="3">1802A</strain>
    </source>
</reference>
<gene>
    <name evidence="3" type="ORF">X943_000940</name>
</gene>
<accession>A0AAD9LIX4</accession>
<keyword evidence="2" id="KW-1133">Transmembrane helix</keyword>
<feature type="region of interest" description="Disordered" evidence="1">
    <location>
        <begin position="22"/>
        <end position="56"/>
    </location>
</feature>
<feature type="transmembrane region" description="Helical" evidence="2">
    <location>
        <begin position="67"/>
        <end position="86"/>
    </location>
</feature>
<evidence type="ECO:0000256" key="1">
    <source>
        <dbReference type="SAM" id="MobiDB-lite"/>
    </source>
</evidence>
<protein>
    <submittedName>
        <fullName evidence="3">Uncharacterized protein</fullName>
    </submittedName>
</protein>
<keyword evidence="2" id="KW-0812">Transmembrane</keyword>
<dbReference type="Proteomes" id="UP001195914">
    <property type="component" value="Unassembled WGS sequence"/>
</dbReference>
<name>A0AAD9LIX4_BABDI</name>
<feature type="transmembrane region" description="Helical" evidence="2">
    <location>
        <begin position="106"/>
        <end position="125"/>
    </location>
</feature>
<organism evidence="3 4">
    <name type="scientific">Babesia divergens</name>
    <dbReference type="NCBI Taxonomy" id="32595"/>
    <lineage>
        <taxon>Eukaryota</taxon>
        <taxon>Sar</taxon>
        <taxon>Alveolata</taxon>
        <taxon>Apicomplexa</taxon>
        <taxon>Aconoidasida</taxon>
        <taxon>Piroplasmida</taxon>
        <taxon>Babesiidae</taxon>
        <taxon>Babesia</taxon>
    </lineage>
</organism>
<dbReference type="EMBL" id="JAHBMH010000033">
    <property type="protein sequence ID" value="KAK1937312.1"/>
    <property type="molecule type" value="Genomic_DNA"/>
</dbReference>
<sequence length="140" mass="15719">MTQVGADLGMFTNKYLQTRQSGPLLRSKSTENSQIKRRSVKRSEAGTEQLDAAITPEGTEENATGPIVGFWMTFIFPLIGYVVYFINRKSPTNTARYIWAYRAMRLSAALMVVYSFIICSVLHQYSLAARPGDIAGYSYQ</sequence>
<evidence type="ECO:0000313" key="3">
    <source>
        <dbReference type="EMBL" id="KAK1937312.1"/>
    </source>
</evidence>
<reference evidence="3" key="1">
    <citation type="journal article" date="2014" name="Nucleic Acids Res.">
        <title>The evolutionary dynamics of variant antigen genes in Babesia reveal a history of genomic innovation underlying host-parasite interaction.</title>
        <authorList>
            <person name="Jackson A.P."/>
            <person name="Otto T.D."/>
            <person name="Darby A."/>
            <person name="Ramaprasad A."/>
            <person name="Xia D."/>
            <person name="Echaide I.E."/>
            <person name="Farber M."/>
            <person name="Gahlot S."/>
            <person name="Gamble J."/>
            <person name="Gupta D."/>
            <person name="Gupta Y."/>
            <person name="Jackson L."/>
            <person name="Malandrin L."/>
            <person name="Malas T.B."/>
            <person name="Moussa E."/>
            <person name="Nair M."/>
            <person name="Reid A.J."/>
            <person name="Sanders M."/>
            <person name="Sharma J."/>
            <person name="Tracey A."/>
            <person name="Quail M.A."/>
            <person name="Weir W."/>
            <person name="Wastling J.M."/>
            <person name="Hall N."/>
            <person name="Willadsen P."/>
            <person name="Lingelbach K."/>
            <person name="Shiels B."/>
            <person name="Tait A."/>
            <person name="Berriman M."/>
            <person name="Allred D.R."/>
            <person name="Pain A."/>
        </authorList>
    </citation>
    <scope>NUCLEOTIDE SEQUENCE</scope>
    <source>
        <strain evidence="3">1802A</strain>
    </source>
</reference>
<evidence type="ECO:0000313" key="4">
    <source>
        <dbReference type="Proteomes" id="UP001195914"/>
    </source>
</evidence>
<keyword evidence="2" id="KW-0472">Membrane</keyword>